<name>A0A1Q8YCQ2_9BURK</name>
<dbReference type="SUPFAM" id="SSF53271">
    <property type="entry name" value="PRTase-like"/>
    <property type="match status" value="1"/>
</dbReference>
<organism evidence="3 4">
    <name type="scientific">Rhodoferax antarcticus ANT.BR</name>
    <dbReference type="NCBI Taxonomy" id="1111071"/>
    <lineage>
        <taxon>Bacteria</taxon>
        <taxon>Pseudomonadati</taxon>
        <taxon>Pseudomonadota</taxon>
        <taxon>Betaproteobacteria</taxon>
        <taxon>Burkholderiales</taxon>
        <taxon>Comamonadaceae</taxon>
        <taxon>Rhodoferax</taxon>
    </lineage>
</organism>
<comment type="similarity">
    <text evidence="1">Belongs to the ComF/GntX family.</text>
</comment>
<dbReference type="Gene3D" id="3.40.50.2020">
    <property type="match status" value="1"/>
</dbReference>
<proteinExistence type="inferred from homology"/>
<reference evidence="3 4" key="1">
    <citation type="submission" date="2017-01" db="EMBL/GenBank/DDBJ databases">
        <title>Genome sequence of Rhodoferax antarcticus ANT.BR, a psychrophilic purple nonsulfur bacterium from an Antarctic microbial mat.</title>
        <authorList>
            <person name="Baker J."/>
            <person name="Riester C."/>
            <person name="Skinner B."/>
            <person name="Newell A."/>
            <person name="Swingley W."/>
            <person name="Madigan M."/>
            <person name="Jung D."/>
            <person name="Asao M."/>
            <person name="Chen M."/>
            <person name="Loughlin P."/>
            <person name="Pan H."/>
            <person name="Lin S."/>
            <person name="Li N."/>
            <person name="Shaw J."/>
            <person name="Prado M."/>
            <person name="Sherman C."/>
            <person name="Li X."/>
            <person name="Tang J."/>
            <person name="Blankenship R."/>
            <person name="Zhao T."/>
            <person name="Touchman J."/>
            <person name="Sattley M."/>
        </authorList>
    </citation>
    <scope>NUCLEOTIDE SEQUENCE [LARGE SCALE GENOMIC DNA]</scope>
    <source>
        <strain evidence="3 4">ANT.BR</strain>
    </source>
</reference>
<dbReference type="STRING" id="81479.RA876_04380"/>
<keyword evidence="3" id="KW-0808">Transferase</keyword>
<dbReference type="EMBL" id="MSYM01000013">
    <property type="protein sequence ID" value="OLP05782.1"/>
    <property type="molecule type" value="Genomic_DNA"/>
</dbReference>
<evidence type="ECO:0000256" key="1">
    <source>
        <dbReference type="ARBA" id="ARBA00008007"/>
    </source>
</evidence>
<dbReference type="Pfam" id="PF00156">
    <property type="entry name" value="Pribosyltran"/>
    <property type="match status" value="1"/>
</dbReference>
<keyword evidence="4" id="KW-1185">Reference proteome</keyword>
<sequence length="241" mass="26309">MFTKLLSGALPQRLGLPRLPSQCRVCHSWPSQPVCEACVNQFAQPQPRCLTCALPLAAAHPGNPRHCGACLKSAPPLDRCLAAVSYAYPWSTLIAHYKFHSEPGLVRSFATLLRATPWVEPALEDADLLLPLPLSVEKLKDRGYNQALLLARALEPAKTRFDLLLRIQDTPAQHTLKRAERLTALDHAFAVEPLLADVLRGKRVVLVDDVMTTGTSLYTAARVLKAAGVAKVTGLVIARTE</sequence>
<dbReference type="AlphaFoldDB" id="A0A1Q8YCQ2"/>
<dbReference type="RefSeq" id="WP_075586364.1">
    <property type="nucleotide sequence ID" value="NZ_MSYM01000013.1"/>
</dbReference>
<keyword evidence="3" id="KW-0328">Glycosyltransferase</keyword>
<dbReference type="PANTHER" id="PTHR47505:SF1">
    <property type="entry name" value="DNA UTILIZATION PROTEIN YHGH"/>
    <property type="match status" value="1"/>
</dbReference>
<gene>
    <name evidence="3" type="ORF">BLL52_2009</name>
</gene>
<dbReference type="GO" id="GO:0004044">
    <property type="term" value="F:amidophosphoribosyltransferase activity"/>
    <property type="evidence" value="ECO:0007669"/>
    <property type="project" value="UniProtKB-EC"/>
</dbReference>
<dbReference type="Proteomes" id="UP000185911">
    <property type="component" value="Unassembled WGS sequence"/>
</dbReference>
<protein>
    <submittedName>
        <fullName evidence="3">Putative amidophosphoribosyltransferase</fullName>
        <ecNumber evidence="3">2.4.2.14</ecNumber>
    </submittedName>
</protein>
<feature type="domain" description="Phosphoribosyltransferase" evidence="2">
    <location>
        <begin position="194"/>
        <end position="233"/>
    </location>
</feature>
<dbReference type="CDD" id="cd06223">
    <property type="entry name" value="PRTases_typeI"/>
    <property type="match status" value="1"/>
</dbReference>
<dbReference type="InterPro" id="IPR000836">
    <property type="entry name" value="PRTase_dom"/>
</dbReference>
<dbReference type="InterPro" id="IPR051910">
    <property type="entry name" value="ComF/GntX_DNA_util-trans"/>
</dbReference>
<dbReference type="EC" id="2.4.2.14" evidence="3"/>
<comment type="caution">
    <text evidence="3">The sequence shown here is derived from an EMBL/GenBank/DDBJ whole genome shotgun (WGS) entry which is preliminary data.</text>
</comment>
<evidence type="ECO:0000313" key="4">
    <source>
        <dbReference type="Proteomes" id="UP000185911"/>
    </source>
</evidence>
<dbReference type="PANTHER" id="PTHR47505">
    <property type="entry name" value="DNA UTILIZATION PROTEIN YHGH"/>
    <property type="match status" value="1"/>
</dbReference>
<accession>A0A1Q8YCQ2</accession>
<evidence type="ECO:0000313" key="3">
    <source>
        <dbReference type="EMBL" id="OLP05782.1"/>
    </source>
</evidence>
<dbReference type="InterPro" id="IPR029057">
    <property type="entry name" value="PRTase-like"/>
</dbReference>
<evidence type="ECO:0000259" key="2">
    <source>
        <dbReference type="Pfam" id="PF00156"/>
    </source>
</evidence>